<organism evidence="1 2">
    <name type="scientific">Pristionchus fissidentatus</name>
    <dbReference type="NCBI Taxonomy" id="1538716"/>
    <lineage>
        <taxon>Eukaryota</taxon>
        <taxon>Metazoa</taxon>
        <taxon>Ecdysozoa</taxon>
        <taxon>Nematoda</taxon>
        <taxon>Chromadorea</taxon>
        <taxon>Rhabditida</taxon>
        <taxon>Rhabditina</taxon>
        <taxon>Diplogasteromorpha</taxon>
        <taxon>Diplogasteroidea</taxon>
        <taxon>Neodiplogasteridae</taxon>
        <taxon>Pristionchus</taxon>
    </lineage>
</organism>
<dbReference type="Proteomes" id="UP001432322">
    <property type="component" value="Unassembled WGS sequence"/>
</dbReference>
<proteinExistence type="predicted"/>
<feature type="non-terminal residue" evidence="1">
    <location>
        <position position="1"/>
    </location>
</feature>
<gene>
    <name evidence="1" type="ORF">PFISCL1PPCAC_11117</name>
</gene>
<name>A0AAV5VJH8_9BILA</name>
<evidence type="ECO:0000313" key="1">
    <source>
        <dbReference type="EMBL" id="GMT19820.1"/>
    </source>
</evidence>
<dbReference type="EMBL" id="BTSY01000003">
    <property type="protein sequence ID" value="GMT19820.1"/>
    <property type="molecule type" value="Genomic_DNA"/>
</dbReference>
<protein>
    <submittedName>
        <fullName evidence="1">Uncharacterized protein</fullName>
    </submittedName>
</protein>
<sequence length="175" mass="20291">YVRVIIQGALSDLRKEIDNINAVKKEAIANGAVAESLKTETVALFINSESVSRDLFSADFCRACDECDNVERALISTTPQKHLISFLNAIRSKLLIIRQRFDRFLDAKDPLRLYPIGKKRSNTPIFLHHKIDHSPEIILFRRELKRLQKDHKWKIECKKLFLLLNNFDKSQLCLT</sequence>
<accession>A0AAV5VJH8</accession>
<reference evidence="1" key="1">
    <citation type="submission" date="2023-10" db="EMBL/GenBank/DDBJ databases">
        <title>Genome assembly of Pristionchus species.</title>
        <authorList>
            <person name="Yoshida K."/>
            <person name="Sommer R.J."/>
        </authorList>
    </citation>
    <scope>NUCLEOTIDE SEQUENCE</scope>
    <source>
        <strain evidence="1">RS5133</strain>
    </source>
</reference>
<dbReference type="AlphaFoldDB" id="A0AAV5VJH8"/>
<comment type="caution">
    <text evidence="1">The sequence shown here is derived from an EMBL/GenBank/DDBJ whole genome shotgun (WGS) entry which is preliminary data.</text>
</comment>
<keyword evidence="2" id="KW-1185">Reference proteome</keyword>
<evidence type="ECO:0000313" key="2">
    <source>
        <dbReference type="Proteomes" id="UP001432322"/>
    </source>
</evidence>